<feature type="chain" id="PRO_5042103579" description="Leucine-rich repeat-containing N-terminal plant-type domain-containing protein" evidence="10">
    <location>
        <begin position="25"/>
        <end position="208"/>
    </location>
</feature>
<dbReference type="GO" id="GO:0016020">
    <property type="term" value="C:membrane"/>
    <property type="evidence" value="ECO:0007669"/>
    <property type="project" value="UniProtKB-SubCell"/>
</dbReference>
<dbReference type="Pfam" id="PF08263">
    <property type="entry name" value="LRRNT_2"/>
    <property type="match status" value="1"/>
</dbReference>
<evidence type="ECO:0000256" key="4">
    <source>
        <dbReference type="ARBA" id="ARBA00022729"/>
    </source>
</evidence>
<evidence type="ECO:0000313" key="13">
    <source>
        <dbReference type="Proteomes" id="UP001293593"/>
    </source>
</evidence>
<evidence type="ECO:0000256" key="2">
    <source>
        <dbReference type="ARBA" id="ARBA00022614"/>
    </source>
</evidence>
<evidence type="ECO:0000256" key="3">
    <source>
        <dbReference type="ARBA" id="ARBA00022692"/>
    </source>
</evidence>
<keyword evidence="4 10" id="KW-0732">Signal</keyword>
<evidence type="ECO:0000256" key="5">
    <source>
        <dbReference type="ARBA" id="ARBA00022737"/>
    </source>
</evidence>
<dbReference type="InterPro" id="IPR046956">
    <property type="entry name" value="RLP23-like"/>
</dbReference>
<reference evidence="12" key="1">
    <citation type="submission" date="2023-10" db="EMBL/GenBank/DDBJ databases">
        <title>Chromosome-level genome of the transformable northern wattle, Acacia crassicarpa.</title>
        <authorList>
            <person name="Massaro I."/>
            <person name="Sinha N.R."/>
            <person name="Poethig S."/>
            <person name="Leichty A.R."/>
        </authorList>
    </citation>
    <scope>NUCLEOTIDE SEQUENCE</scope>
    <source>
        <strain evidence="12">Acra3RX</strain>
        <tissue evidence="12">Leaf</tissue>
    </source>
</reference>
<dbReference type="InterPro" id="IPR032675">
    <property type="entry name" value="LRR_dom_sf"/>
</dbReference>
<protein>
    <recommendedName>
        <fullName evidence="11">Leucine-rich repeat-containing N-terminal plant-type domain-containing protein</fullName>
    </recommendedName>
</protein>
<keyword evidence="6" id="KW-1133">Transmembrane helix</keyword>
<feature type="signal peptide" evidence="10">
    <location>
        <begin position="1"/>
        <end position="24"/>
    </location>
</feature>
<comment type="subcellular location">
    <subcellularLocation>
        <location evidence="1">Membrane</location>
        <topology evidence="1">Single-pass type I membrane protein</topology>
    </subcellularLocation>
</comment>
<evidence type="ECO:0000256" key="8">
    <source>
        <dbReference type="ARBA" id="ARBA00023170"/>
    </source>
</evidence>
<evidence type="ECO:0000256" key="10">
    <source>
        <dbReference type="SAM" id="SignalP"/>
    </source>
</evidence>
<gene>
    <name evidence="12" type="ORF">QN277_018607</name>
</gene>
<evidence type="ECO:0000256" key="1">
    <source>
        <dbReference type="ARBA" id="ARBA00004479"/>
    </source>
</evidence>
<evidence type="ECO:0000259" key="11">
    <source>
        <dbReference type="Pfam" id="PF08263"/>
    </source>
</evidence>
<dbReference type="AlphaFoldDB" id="A0AAE1MST1"/>
<evidence type="ECO:0000256" key="6">
    <source>
        <dbReference type="ARBA" id="ARBA00022989"/>
    </source>
</evidence>
<keyword evidence="9" id="KW-0325">Glycoprotein</keyword>
<proteinExistence type="predicted"/>
<organism evidence="12 13">
    <name type="scientific">Acacia crassicarpa</name>
    <name type="common">northern wattle</name>
    <dbReference type="NCBI Taxonomy" id="499986"/>
    <lineage>
        <taxon>Eukaryota</taxon>
        <taxon>Viridiplantae</taxon>
        <taxon>Streptophyta</taxon>
        <taxon>Embryophyta</taxon>
        <taxon>Tracheophyta</taxon>
        <taxon>Spermatophyta</taxon>
        <taxon>Magnoliopsida</taxon>
        <taxon>eudicotyledons</taxon>
        <taxon>Gunneridae</taxon>
        <taxon>Pentapetalae</taxon>
        <taxon>rosids</taxon>
        <taxon>fabids</taxon>
        <taxon>Fabales</taxon>
        <taxon>Fabaceae</taxon>
        <taxon>Caesalpinioideae</taxon>
        <taxon>mimosoid clade</taxon>
        <taxon>Acacieae</taxon>
        <taxon>Acacia</taxon>
    </lineage>
</organism>
<dbReference type="InterPro" id="IPR013210">
    <property type="entry name" value="LRR_N_plant-typ"/>
</dbReference>
<dbReference type="Proteomes" id="UP001293593">
    <property type="component" value="Unassembled WGS sequence"/>
</dbReference>
<dbReference type="EMBL" id="JAWXYG010000004">
    <property type="protein sequence ID" value="KAK4275545.1"/>
    <property type="molecule type" value="Genomic_DNA"/>
</dbReference>
<keyword evidence="2" id="KW-0433">Leucine-rich repeat</keyword>
<evidence type="ECO:0000313" key="12">
    <source>
        <dbReference type="EMBL" id="KAK4275545.1"/>
    </source>
</evidence>
<comment type="caution">
    <text evidence="12">The sequence shown here is derived from an EMBL/GenBank/DDBJ whole genome shotgun (WGS) entry which is preliminary data.</text>
</comment>
<keyword evidence="8" id="KW-0675">Receptor</keyword>
<dbReference type="PANTHER" id="PTHR48063:SF52">
    <property type="entry name" value="LRR RECEPTOR-LIKE KINASE FAMILY PROTEIN"/>
    <property type="match status" value="1"/>
</dbReference>
<evidence type="ECO:0000256" key="9">
    <source>
        <dbReference type="ARBA" id="ARBA00023180"/>
    </source>
</evidence>
<dbReference type="Gene3D" id="3.80.10.10">
    <property type="entry name" value="Ribonuclease Inhibitor"/>
    <property type="match status" value="1"/>
</dbReference>
<keyword evidence="5" id="KW-0677">Repeat</keyword>
<accession>A0AAE1MST1</accession>
<dbReference type="SUPFAM" id="SSF52058">
    <property type="entry name" value="L domain-like"/>
    <property type="match status" value="1"/>
</dbReference>
<keyword evidence="3" id="KW-0812">Transmembrane</keyword>
<dbReference type="PANTHER" id="PTHR48063">
    <property type="entry name" value="LRR RECEPTOR-LIKE KINASE"/>
    <property type="match status" value="1"/>
</dbReference>
<keyword evidence="13" id="KW-1185">Reference proteome</keyword>
<evidence type="ECO:0000256" key="7">
    <source>
        <dbReference type="ARBA" id="ARBA00023136"/>
    </source>
</evidence>
<sequence length="208" mass="23983">MMLRLLSQMCLLLWMLLCSVRLNTITCCHERDRSLLLMFKQGVVDPSNRLSSWSSVQDCCLWEGVECDDDRVVRLMLPSSHNSETLRGEINLSSLLSLDFLEQLHLDYNDFERISMPSINNSVATHTHLLPNSSKIWVLNLSYNIYLRIDNLHFLLSQLPSLTSVRLSGIRLPSETNWVQLLASLPLQKLFLNHCYLNSSVLSRICQF</sequence>
<name>A0AAE1MST1_9FABA</name>
<feature type="domain" description="Leucine-rich repeat-containing N-terminal plant-type" evidence="11">
    <location>
        <begin position="30"/>
        <end position="68"/>
    </location>
</feature>
<keyword evidence="7" id="KW-0472">Membrane</keyword>